<sequence>MKKFFAAALCIALFAACFVPFGVSAETSPTEDYKQTEQYLFLSDFLINNPVRSSAEQEKAAAEYLADKFDQALEQSGRPANSEILPYPRRETHPYGYSVQVTLQAQESTDKQVIIGAHLDSTGEGANDNAAGVTALYFILQRLAAAQLPVNVVVVAFGGEEDGLEGSYDYVQNMSAQKVADTLVMFNLDAIAGGDNLYVACENKKTDLASLIVSNGVNVSEKPYAVGTYPIDMFGYGYYERVQASDHTPFRTYGIPTASIFSGTFSVAVWDYAESANQNLNTMNTNADTLQNLDTYAGAQTVDRINAVTETVCSTILDDSFVAVAENAVNQLVDSNLFFNVLWPKLAVLGLALVVAVFVLLHYRKLQKRSIMGTASVKSDKVFTSPDAEEIFSFDDKKDDGT</sequence>
<feature type="domain" description="Peptidase M28" evidence="3">
    <location>
        <begin position="101"/>
        <end position="298"/>
    </location>
</feature>
<dbReference type="GO" id="GO:0006508">
    <property type="term" value="P:proteolysis"/>
    <property type="evidence" value="ECO:0007669"/>
    <property type="project" value="InterPro"/>
</dbReference>
<organism evidence="4 5">
    <name type="scientific">Candidatus Fimimonas merdipullorum</name>
    <dbReference type="NCBI Taxonomy" id="2840822"/>
    <lineage>
        <taxon>Bacteria</taxon>
        <taxon>Pseudomonadati</taxon>
        <taxon>Myxococcota</taxon>
        <taxon>Myxococcia</taxon>
        <taxon>Myxococcales</taxon>
        <taxon>Cystobacterineae</taxon>
        <taxon>Myxococcaceae</taxon>
        <taxon>Myxococcaceae incertae sedis</taxon>
        <taxon>Candidatus Fimimonas</taxon>
    </lineage>
</organism>
<dbReference type="PANTHER" id="PTHR12147">
    <property type="entry name" value="METALLOPEPTIDASE M28 FAMILY MEMBER"/>
    <property type="match status" value="1"/>
</dbReference>
<comment type="caution">
    <text evidence="4">The sequence shown here is derived from an EMBL/GenBank/DDBJ whole genome shotgun (WGS) entry which is preliminary data.</text>
</comment>
<reference evidence="4" key="2">
    <citation type="journal article" date="2021" name="PeerJ">
        <title>Extensive microbial diversity within the chicken gut microbiome revealed by metagenomics and culture.</title>
        <authorList>
            <person name="Gilroy R."/>
            <person name="Ravi A."/>
            <person name="Getino M."/>
            <person name="Pursley I."/>
            <person name="Horton D.L."/>
            <person name="Alikhan N.F."/>
            <person name="Baker D."/>
            <person name="Gharbi K."/>
            <person name="Hall N."/>
            <person name="Watson M."/>
            <person name="Adriaenssens E.M."/>
            <person name="Foster-Nyarko E."/>
            <person name="Jarju S."/>
            <person name="Secka A."/>
            <person name="Antonio M."/>
            <person name="Oren A."/>
            <person name="Chaudhuri R.R."/>
            <person name="La Ragione R."/>
            <person name="Hildebrand F."/>
            <person name="Pallen M.J."/>
        </authorList>
    </citation>
    <scope>NUCLEOTIDE SEQUENCE</scope>
    <source>
        <strain evidence="4">ChiHjej12B11-7776</strain>
    </source>
</reference>
<dbReference type="Proteomes" id="UP000886852">
    <property type="component" value="Unassembled WGS sequence"/>
</dbReference>
<dbReference type="EMBL" id="DVOC01000019">
    <property type="protein sequence ID" value="HIU90588.1"/>
    <property type="molecule type" value="Genomic_DNA"/>
</dbReference>
<protein>
    <submittedName>
        <fullName evidence="4">M28 family peptidase</fullName>
    </submittedName>
</protein>
<dbReference type="Gene3D" id="3.40.630.10">
    <property type="entry name" value="Zn peptidases"/>
    <property type="match status" value="1"/>
</dbReference>
<keyword evidence="1" id="KW-0812">Transmembrane</keyword>
<dbReference type="GO" id="GO:0008235">
    <property type="term" value="F:metalloexopeptidase activity"/>
    <property type="evidence" value="ECO:0007669"/>
    <property type="project" value="InterPro"/>
</dbReference>
<evidence type="ECO:0000313" key="4">
    <source>
        <dbReference type="EMBL" id="HIU90588.1"/>
    </source>
</evidence>
<evidence type="ECO:0000256" key="1">
    <source>
        <dbReference type="SAM" id="Phobius"/>
    </source>
</evidence>
<evidence type="ECO:0000256" key="2">
    <source>
        <dbReference type="SAM" id="SignalP"/>
    </source>
</evidence>
<evidence type="ECO:0000313" key="5">
    <source>
        <dbReference type="Proteomes" id="UP000886852"/>
    </source>
</evidence>
<gene>
    <name evidence="4" type="ORF">IAC72_01045</name>
</gene>
<dbReference type="SUPFAM" id="SSF53187">
    <property type="entry name" value="Zn-dependent exopeptidases"/>
    <property type="match status" value="1"/>
</dbReference>
<dbReference type="AlphaFoldDB" id="A0A9D1MX34"/>
<feature type="transmembrane region" description="Helical" evidence="1">
    <location>
        <begin position="342"/>
        <end position="363"/>
    </location>
</feature>
<reference evidence="4" key="1">
    <citation type="submission" date="2020-10" db="EMBL/GenBank/DDBJ databases">
        <authorList>
            <person name="Gilroy R."/>
        </authorList>
    </citation>
    <scope>NUCLEOTIDE SEQUENCE</scope>
    <source>
        <strain evidence="4">ChiHjej12B11-7776</strain>
    </source>
</reference>
<keyword evidence="2" id="KW-0732">Signal</keyword>
<feature type="chain" id="PRO_5039659914" evidence="2">
    <location>
        <begin position="26"/>
        <end position="402"/>
    </location>
</feature>
<feature type="signal peptide" evidence="2">
    <location>
        <begin position="1"/>
        <end position="25"/>
    </location>
</feature>
<keyword evidence="1" id="KW-1133">Transmembrane helix</keyword>
<dbReference type="PANTHER" id="PTHR12147:SF26">
    <property type="entry name" value="PEPTIDASE M28 DOMAIN-CONTAINING PROTEIN"/>
    <property type="match status" value="1"/>
</dbReference>
<dbReference type="Pfam" id="PF04389">
    <property type="entry name" value="Peptidase_M28"/>
    <property type="match status" value="1"/>
</dbReference>
<evidence type="ECO:0000259" key="3">
    <source>
        <dbReference type="Pfam" id="PF04389"/>
    </source>
</evidence>
<feature type="non-terminal residue" evidence="4">
    <location>
        <position position="402"/>
    </location>
</feature>
<keyword evidence="1" id="KW-0472">Membrane</keyword>
<name>A0A9D1MX34_9BACT</name>
<dbReference type="PROSITE" id="PS51257">
    <property type="entry name" value="PROKAR_LIPOPROTEIN"/>
    <property type="match status" value="1"/>
</dbReference>
<dbReference type="InterPro" id="IPR007484">
    <property type="entry name" value="Peptidase_M28"/>
</dbReference>
<accession>A0A9D1MX34</accession>
<proteinExistence type="predicted"/>
<dbReference type="InterPro" id="IPR045175">
    <property type="entry name" value="M28_fam"/>
</dbReference>